<accession>A0A7H2BFA0</accession>
<evidence type="ECO:0000313" key="6">
    <source>
        <dbReference type="Proteomes" id="UP000516404"/>
    </source>
</evidence>
<evidence type="ECO:0000256" key="1">
    <source>
        <dbReference type="ARBA" id="ARBA00022676"/>
    </source>
</evidence>
<feature type="domain" description="Glycosyltransferase subfamily 4-like N-terminal" evidence="4">
    <location>
        <begin position="25"/>
        <end position="202"/>
    </location>
</feature>
<evidence type="ECO:0000256" key="2">
    <source>
        <dbReference type="ARBA" id="ARBA00022679"/>
    </source>
</evidence>
<dbReference type="Gene3D" id="3.40.50.2000">
    <property type="entry name" value="Glycogen Phosphorylase B"/>
    <property type="match status" value="2"/>
</dbReference>
<dbReference type="EMBL" id="CP061539">
    <property type="protein sequence ID" value="QNV38346.1"/>
    <property type="molecule type" value="Genomic_DNA"/>
</dbReference>
<dbReference type="GO" id="GO:0016757">
    <property type="term" value="F:glycosyltransferase activity"/>
    <property type="evidence" value="ECO:0007669"/>
    <property type="project" value="UniProtKB-KW"/>
</dbReference>
<dbReference type="InterPro" id="IPR050194">
    <property type="entry name" value="Glycosyltransferase_grp1"/>
</dbReference>
<dbReference type="RefSeq" id="WP_190725029.1">
    <property type="nucleotide sequence ID" value="NZ_CP061539.1"/>
</dbReference>
<dbReference type="PANTHER" id="PTHR45947:SF13">
    <property type="entry name" value="TRANSFERASE"/>
    <property type="match status" value="1"/>
</dbReference>
<name>A0A7H2BFA0_9MICC</name>
<dbReference type="InterPro" id="IPR001296">
    <property type="entry name" value="Glyco_trans_1"/>
</dbReference>
<dbReference type="SUPFAM" id="SSF53756">
    <property type="entry name" value="UDP-Glycosyltransferase/glycogen phosphorylase"/>
    <property type="match status" value="1"/>
</dbReference>
<dbReference type="Pfam" id="PF13439">
    <property type="entry name" value="Glyco_transf_4"/>
    <property type="match status" value="1"/>
</dbReference>
<dbReference type="AlphaFoldDB" id="A0A7H2BFA0"/>
<dbReference type="InterPro" id="IPR028098">
    <property type="entry name" value="Glyco_trans_4-like_N"/>
</dbReference>
<gene>
    <name evidence="5" type="ORF">IDM49_03485</name>
</gene>
<feature type="domain" description="Glycosyl transferase family 1" evidence="3">
    <location>
        <begin position="215"/>
        <end position="372"/>
    </location>
</feature>
<protein>
    <submittedName>
        <fullName evidence="5">Glycosyltransferase</fullName>
    </submittedName>
</protein>
<reference evidence="5 6" key="1">
    <citation type="submission" date="2020-09" db="EMBL/GenBank/DDBJ databases">
        <title>Investigation of environmental microbes.</title>
        <authorList>
            <person name="Ou Y."/>
            <person name="Kang Q."/>
        </authorList>
    </citation>
    <scope>NUCLEOTIDE SEQUENCE [LARGE SCALE GENOMIC DNA]</scope>
    <source>
        <strain evidence="5 6">KJZ-14</strain>
    </source>
</reference>
<evidence type="ECO:0000259" key="4">
    <source>
        <dbReference type="Pfam" id="PF13439"/>
    </source>
</evidence>
<organism evidence="5 6">
    <name type="scientific">Rothia terrae</name>
    <dbReference type="NCBI Taxonomy" id="396015"/>
    <lineage>
        <taxon>Bacteria</taxon>
        <taxon>Bacillati</taxon>
        <taxon>Actinomycetota</taxon>
        <taxon>Actinomycetes</taxon>
        <taxon>Micrococcales</taxon>
        <taxon>Micrococcaceae</taxon>
        <taxon>Rothia</taxon>
    </lineage>
</organism>
<proteinExistence type="predicted"/>
<dbReference type="KEGG" id="rter:IDM49_03485"/>
<dbReference type="PANTHER" id="PTHR45947">
    <property type="entry name" value="SULFOQUINOVOSYL TRANSFERASE SQD2"/>
    <property type="match status" value="1"/>
</dbReference>
<keyword evidence="1" id="KW-0328">Glycosyltransferase</keyword>
<sequence length="397" mass="43136">MKTRNLHLISMHTSPLSQPGNGDAGGMNVYIVSLVKAMLAADENLHIEVFTLSTEFGAIYERTDLSKRCSVHTLAFERAEGAVKEDLPQLIPEFVEHMRRYAVNTPDIVHSHYWLSGLAALQYAPEDVPIVHTMHTTGAVKNDKACAGEPLEPQQRIDGERRIVDACDALVVNTMHELEQMVRFYSADASNLHIIRPGVDTEIFYPAVKTNFSDAAGEILFAGRPQPLKGPHILVEALALLPRELNVSLTMVGTSANDYEHRLVARAKALGLGNKVRIVPALPAPELARAMQQADIVACPSSSETFGLVALEAQATGTAVIATRVDGLQDAVADAESGLLVDSRDPSAWAAALEYLIRNPDIRQKLGRAGAQRAQTMDWASAASTTLELYSSLTKEK</sequence>
<dbReference type="Proteomes" id="UP000516404">
    <property type="component" value="Chromosome"/>
</dbReference>
<evidence type="ECO:0000313" key="5">
    <source>
        <dbReference type="EMBL" id="QNV38346.1"/>
    </source>
</evidence>
<dbReference type="GO" id="GO:1901137">
    <property type="term" value="P:carbohydrate derivative biosynthetic process"/>
    <property type="evidence" value="ECO:0007669"/>
    <property type="project" value="UniProtKB-ARBA"/>
</dbReference>
<dbReference type="Pfam" id="PF00534">
    <property type="entry name" value="Glycos_transf_1"/>
    <property type="match status" value="1"/>
</dbReference>
<evidence type="ECO:0000259" key="3">
    <source>
        <dbReference type="Pfam" id="PF00534"/>
    </source>
</evidence>
<keyword evidence="2 5" id="KW-0808">Transferase</keyword>
<dbReference type="GeneID" id="96623288"/>
<keyword evidence="6" id="KW-1185">Reference proteome</keyword>